<comment type="function">
    <text evidence="1 7">RNaseP catalyzes the removal of the 5'-leader sequence from pre-tRNA to produce the mature 5'-terminus. It can also cleave other RNA substrates such as 4.5S RNA. The protein component plays an auxiliary but essential role in vivo by binding to the 5'-leader sequence and broadening the substrate specificity of the ribozyme.</text>
</comment>
<dbReference type="InterPro" id="IPR020568">
    <property type="entry name" value="Ribosomal_Su5_D2-typ_SF"/>
</dbReference>
<comment type="catalytic activity">
    <reaction evidence="7">
        <text>Endonucleolytic cleavage of RNA, removing 5'-extranucleotides from tRNA precursor.</text>
        <dbReference type="EC" id="3.1.26.5"/>
    </reaction>
</comment>
<comment type="caution">
    <text evidence="9">The sequence shown here is derived from an EMBL/GenBank/DDBJ whole genome shotgun (WGS) entry which is preliminary data.</text>
</comment>
<dbReference type="HAMAP" id="MF_00227">
    <property type="entry name" value="RNase_P"/>
    <property type="match status" value="1"/>
</dbReference>
<accession>A0A2M7DA51</accession>
<dbReference type="PANTHER" id="PTHR33992:SF1">
    <property type="entry name" value="RIBONUCLEASE P PROTEIN COMPONENT"/>
    <property type="match status" value="1"/>
</dbReference>
<organism evidence="9 10">
    <name type="scientific">Candidatus Nealsonbacteria bacterium CG02_land_8_20_14_3_00_37_10</name>
    <dbReference type="NCBI Taxonomy" id="1974699"/>
    <lineage>
        <taxon>Bacteria</taxon>
        <taxon>Candidatus Nealsoniibacteriota</taxon>
    </lineage>
</organism>
<keyword evidence="4 7" id="KW-0255">Endonuclease</keyword>
<evidence type="ECO:0000256" key="4">
    <source>
        <dbReference type="ARBA" id="ARBA00022759"/>
    </source>
</evidence>
<comment type="similarity">
    <text evidence="7">Belongs to the RnpA family.</text>
</comment>
<evidence type="ECO:0000256" key="1">
    <source>
        <dbReference type="ARBA" id="ARBA00002663"/>
    </source>
</evidence>
<dbReference type="GO" id="GO:0004526">
    <property type="term" value="F:ribonuclease P activity"/>
    <property type="evidence" value="ECO:0007669"/>
    <property type="project" value="UniProtKB-UniRule"/>
</dbReference>
<evidence type="ECO:0000256" key="3">
    <source>
        <dbReference type="ARBA" id="ARBA00022722"/>
    </source>
</evidence>
<evidence type="ECO:0000313" key="10">
    <source>
        <dbReference type="Proteomes" id="UP000230864"/>
    </source>
</evidence>
<proteinExistence type="inferred from homology"/>
<dbReference type="AlphaFoldDB" id="A0A2M7DA51"/>
<dbReference type="Pfam" id="PF00825">
    <property type="entry name" value="Ribonuclease_P"/>
    <property type="match status" value="1"/>
</dbReference>
<dbReference type="EC" id="3.1.26.5" evidence="7 8"/>
<evidence type="ECO:0000256" key="8">
    <source>
        <dbReference type="NCBIfam" id="TIGR00188"/>
    </source>
</evidence>
<dbReference type="PANTHER" id="PTHR33992">
    <property type="entry name" value="RIBONUCLEASE P PROTEIN COMPONENT"/>
    <property type="match status" value="1"/>
</dbReference>
<dbReference type="EMBL" id="PETZ01000008">
    <property type="protein sequence ID" value="PIV45352.1"/>
    <property type="molecule type" value="Genomic_DNA"/>
</dbReference>
<gene>
    <name evidence="7 9" type="primary">rnpA</name>
    <name evidence="9" type="ORF">COS25_00380</name>
</gene>
<dbReference type="GO" id="GO:0042781">
    <property type="term" value="F:3'-tRNA processing endoribonuclease activity"/>
    <property type="evidence" value="ECO:0007669"/>
    <property type="project" value="TreeGrafter"/>
</dbReference>
<evidence type="ECO:0000256" key="7">
    <source>
        <dbReference type="HAMAP-Rule" id="MF_00227"/>
    </source>
</evidence>
<keyword evidence="6 7" id="KW-0694">RNA-binding</keyword>
<evidence type="ECO:0000313" key="9">
    <source>
        <dbReference type="EMBL" id="PIV45352.1"/>
    </source>
</evidence>
<name>A0A2M7DA51_9BACT</name>
<dbReference type="GO" id="GO:0001682">
    <property type="term" value="P:tRNA 5'-leader removal"/>
    <property type="evidence" value="ECO:0007669"/>
    <property type="project" value="UniProtKB-UniRule"/>
</dbReference>
<evidence type="ECO:0000256" key="5">
    <source>
        <dbReference type="ARBA" id="ARBA00022801"/>
    </source>
</evidence>
<evidence type="ECO:0000256" key="2">
    <source>
        <dbReference type="ARBA" id="ARBA00022694"/>
    </source>
</evidence>
<dbReference type="Proteomes" id="UP000230864">
    <property type="component" value="Unassembled WGS sequence"/>
</dbReference>
<dbReference type="InterPro" id="IPR000100">
    <property type="entry name" value="RNase_P"/>
</dbReference>
<dbReference type="InterPro" id="IPR014721">
    <property type="entry name" value="Ribsml_uS5_D2-typ_fold_subgr"/>
</dbReference>
<dbReference type="GO" id="GO:0030677">
    <property type="term" value="C:ribonuclease P complex"/>
    <property type="evidence" value="ECO:0007669"/>
    <property type="project" value="TreeGrafter"/>
</dbReference>
<keyword evidence="5 7" id="KW-0378">Hydrolase</keyword>
<dbReference type="SUPFAM" id="SSF54211">
    <property type="entry name" value="Ribosomal protein S5 domain 2-like"/>
    <property type="match status" value="1"/>
</dbReference>
<dbReference type="InterPro" id="IPR020539">
    <property type="entry name" value="RNase_P_CS"/>
</dbReference>
<dbReference type="NCBIfam" id="TIGR00188">
    <property type="entry name" value="rnpA"/>
    <property type="match status" value="1"/>
</dbReference>
<comment type="subunit">
    <text evidence="7">Consists of a catalytic RNA component (M1 or rnpB) and a protein subunit.</text>
</comment>
<keyword evidence="3 7" id="KW-0540">Nuclease</keyword>
<dbReference type="GO" id="GO:0000049">
    <property type="term" value="F:tRNA binding"/>
    <property type="evidence" value="ECO:0007669"/>
    <property type="project" value="UniProtKB-UniRule"/>
</dbReference>
<reference evidence="10" key="1">
    <citation type="submission" date="2017-09" db="EMBL/GenBank/DDBJ databases">
        <title>Depth-based differentiation of microbial function through sediment-hosted aquifers and enrichment of novel symbionts in the deep terrestrial subsurface.</title>
        <authorList>
            <person name="Probst A.J."/>
            <person name="Ladd B."/>
            <person name="Jarett J.K."/>
            <person name="Geller-Mcgrath D.E."/>
            <person name="Sieber C.M.K."/>
            <person name="Emerson J.B."/>
            <person name="Anantharaman K."/>
            <person name="Thomas B.C."/>
            <person name="Malmstrom R."/>
            <person name="Stieglmeier M."/>
            <person name="Klingl A."/>
            <person name="Woyke T."/>
            <person name="Ryan C.M."/>
            <person name="Banfield J.F."/>
        </authorList>
    </citation>
    <scope>NUCLEOTIDE SEQUENCE [LARGE SCALE GENOMIC DNA]</scope>
</reference>
<dbReference type="PROSITE" id="PS00648">
    <property type="entry name" value="RIBONUCLEASE_P"/>
    <property type="match status" value="1"/>
</dbReference>
<sequence length="114" mass="13599">MLSKNHRIRKKKDIEKIFKEGKNFRENSLVLKTVKNDLNAYRFGFIVSQKISKKANIRNKIKRRLREIVRLRMKSPEANTDNLFIALPGLEKKEFKQLEETIEKLFKKAKINVQ</sequence>
<dbReference type="Gene3D" id="3.30.230.10">
    <property type="match status" value="1"/>
</dbReference>
<keyword evidence="2 7" id="KW-0819">tRNA processing</keyword>
<evidence type="ECO:0000256" key="6">
    <source>
        <dbReference type="ARBA" id="ARBA00022884"/>
    </source>
</evidence>
<protein>
    <recommendedName>
        <fullName evidence="7 8">Ribonuclease P protein component</fullName>
        <shortName evidence="7">RNase P protein</shortName>
        <shortName evidence="7">RNaseP protein</shortName>
        <ecNumber evidence="7 8">3.1.26.5</ecNumber>
    </recommendedName>
    <alternativeName>
        <fullName evidence="7">Protein C5</fullName>
    </alternativeName>
</protein>